<name>A0A1S1WX97_9NEIS</name>
<evidence type="ECO:0000313" key="2">
    <source>
        <dbReference type="Proteomes" id="UP000180088"/>
    </source>
</evidence>
<protein>
    <submittedName>
        <fullName evidence="1">Uncharacterized protein</fullName>
    </submittedName>
</protein>
<proteinExistence type="predicted"/>
<evidence type="ECO:0000313" key="1">
    <source>
        <dbReference type="EMBL" id="OHX11543.1"/>
    </source>
</evidence>
<dbReference type="OrthoDB" id="5494042at2"/>
<dbReference type="NCBIfam" id="NF038336">
    <property type="entry name" value="YjiT_fam"/>
    <property type="match status" value="1"/>
</dbReference>
<dbReference type="InterPro" id="IPR047879">
    <property type="entry name" value="YjiT"/>
</dbReference>
<dbReference type="Proteomes" id="UP000180088">
    <property type="component" value="Unassembled WGS sequence"/>
</dbReference>
<sequence length="1154" mass="129234">MYKDRAGSMIPDKRQQSVFRQWLQEFFAKRELDGADGCALFRYRMSDEEFGGLQTQLKHAVLLQGVADLGRHHGFVEAWLLYASEWWKRCYDGGAWSWGRIFDSIGLEEPAHATIREWVTNGMRYWCLPQQQLQGRKYIGQVVLNGGVPLRLIEGADGRIAGVLKMVLRRVVPVAPAMPIAQIREEFASFAGQLPQTFQQTMLLDLLTELVVGISALSQQYFRGPVEDPVSLLDQKAPDWRGCLPLELDSESARSLLTGLLREASQTERQARHPFVLRRGLLRSSEDTTRVTVRMEMASRFPLTHLTTLLDVSENEVPSSFDLSATVGLQSRLVGRAVIRAGEVRVEVLERTLSATWFDASIQLSISRYGETLYVLDLPGGTPPEAGLPCLFEDAEPFARLLRVGSARLRAEGVLALVPSQAWVMCDEEQTEQPLTSPREGSKLYRLGTGIWSISHAGECFRIQCGAVTEQEDLLYWHGRRLYLPSHPADVFLGIPCLSRVSEDGSRTTVSTNELYWATGNARRCLATSGTPYGAGKLVWQQGKHVQTRLSAVCLPEKASIQYEAGLTSRDGVIHLVNWPAISISGLSDEVDVSACREGESWRLGVRARKETPPTALPLRLHWPDGGEQQISLPFPAKGVVLTKEDNGQVLSSGQSLTADALTGLCARMLSPEDGAKWTVKLTLRCRFAVDHQDVRSLVYRASEQGGYCSVRLFELAPIIRQMLGGVEQLDARVEITFESGGESYPGLQVTRYGFDVEKDAGQGVLRLSAAGHLPSAEVLASTQVRAVPLLKPTEWIDLAPQFSEGVANGSWSFDPQRREPGTWLIYPTPESACQFRPLAWFIGERFAGSAVVQSDLGRALSLDGRQQRMGQLHQVFDLMANDPAHPDWILLADMLETLGHLPISTLDIWVALGRHPRAITMALLHLEGFAERFLGRFSEELPFQWELTLPADWVASLSCLKAHWQREGDRSVRRFIRDAKDKLDQLTRHYPALCFTVNLARTQVEVLTAEEKMGELVWAANVLQNTPDRMWQIWHQQLFDGENAASQKLLRRSVETGVQWPTTQAEAITRFVRSDIGTRLLTPVKHLQADFKLLTMAYPLMLAFQLVEAGAIGRLVQPWTLTALREYREFDHDWFDTAYQAGLTFALIERQKT</sequence>
<comment type="caution">
    <text evidence="1">The sequence shown here is derived from an EMBL/GenBank/DDBJ whole genome shotgun (WGS) entry which is preliminary data.</text>
</comment>
<gene>
    <name evidence="1" type="ORF">BI347_17945</name>
</gene>
<dbReference type="AlphaFoldDB" id="A0A1S1WX97"/>
<dbReference type="RefSeq" id="WP_139167254.1">
    <property type="nucleotide sequence ID" value="NZ_MKCS01000002.1"/>
</dbReference>
<reference evidence="1 2" key="1">
    <citation type="submission" date="2016-09" db="EMBL/GenBank/DDBJ databases">
        <title>Chromobacterium muskegensis sp. nov., an insecticidal bacterium isolated from Sphagnum bogs.</title>
        <authorList>
            <person name="Sparks M.E."/>
            <person name="Blackburn M.B."/>
            <person name="Gundersen-Rindal D.E."/>
            <person name="Mitchell A."/>
            <person name="Farrar R."/>
            <person name="Kuhar D."/>
        </authorList>
    </citation>
    <scope>NUCLEOTIDE SEQUENCE [LARGE SCALE GENOMIC DNA]</scope>
    <source>
        <strain evidence="1 2">37-2</strain>
    </source>
</reference>
<dbReference type="EMBL" id="MKCS01000002">
    <property type="protein sequence ID" value="OHX11543.1"/>
    <property type="molecule type" value="Genomic_DNA"/>
</dbReference>
<accession>A0A1S1WX97</accession>
<organism evidence="1 2">
    <name type="scientific">Chromobacterium sphagni</name>
    <dbReference type="NCBI Taxonomy" id="1903179"/>
    <lineage>
        <taxon>Bacteria</taxon>
        <taxon>Pseudomonadati</taxon>
        <taxon>Pseudomonadota</taxon>
        <taxon>Betaproteobacteria</taxon>
        <taxon>Neisseriales</taxon>
        <taxon>Chromobacteriaceae</taxon>
        <taxon>Chromobacterium</taxon>
    </lineage>
</organism>